<keyword evidence="3" id="KW-1185">Reference proteome</keyword>
<keyword evidence="1" id="KW-0732">Signal</keyword>
<reference evidence="2" key="1">
    <citation type="submission" date="2020-11" db="EMBL/GenBank/DDBJ databases">
        <title>Adaptations for nitrogen fixation in a non-lichenized fungal sporocarp promotes dispersal by wood-feeding termites.</title>
        <authorList>
            <consortium name="DOE Joint Genome Institute"/>
            <person name="Koch R.A."/>
            <person name="Yoon G."/>
            <person name="Arayal U."/>
            <person name="Lail K."/>
            <person name="Amirebrahimi M."/>
            <person name="Labutti K."/>
            <person name="Lipzen A."/>
            <person name="Riley R."/>
            <person name="Barry K."/>
            <person name="Henrissat B."/>
            <person name="Grigoriev I.V."/>
            <person name="Herr J.R."/>
            <person name="Aime M.C."/>
        </authorList>
    </citation>
    <scope>NUCLEOTIDE SEQUENCE</scope>
    <source>
        <strain evidence="2">MCA 3950</strain>
    </source>
</reference>
<proteinExistence type="predicted"/>
<protein>
    <recommendedName>
        <fullName evidence="4">Secreted protein</fullName>
    </recommendedName>
</protein>
<evidence type="ECO:0000256" key="1">
    <source>
        <dbReference type="SAM" id="SignalP"/>
    </source>
</evidence>
<evidence type="ECO:0008006" key="4">
    <source>
        <dbReference type="Google" id="ProtNLM"/>
    </source>
</evidence>
<gene>
    <name evidence="2" type="ORF">BT62DRAFT_769123</name>
</gene>
<feature type="chain" id="PRO_5040264813" description="Secreted protein" evidence="1">
    <location>
        <begin position="27"/>
        <end position="93"/>
    </location>
</feature>
<dbReference type="Proteomes" id="UP000812287">
    <property type="component" value="Unassembled WGS sequence"/>
</dbReference>
<accession>A0A9P7VEW8</accession>
<comment type="caution">
    <text evidence="2">The sequence shown here is derived from an EMBL/GenBank/DDBJ whole genome shotgun (WGS) entry which is preliminary data.</text>
</comment>
<evidence type="ECO:0000313" key="2">
    <source>
        <dbReference type="EMBL" id="KAG7439298.1"/>
    </source>
</evidence>
<name>A0A9P7VEW8_9AGAR</name>
<organism evidence="2 3">
    <name type="scientific">Guyanagaster necrorhizus</name>
    <dbReference type="NCBI Taxonomy" id="856835"/>
    <lineage>
        <taxon>Eukaryota</taxon>
        <taxon>Fungi</taxon>
        <taxon>Dikarya</taxon>
        <taxon>Basidiomycota</taxon>
        <taxon>Agaricomycotina</taxon>
        <taxon>Agaricomycetes</taxon>
        <taxon>Agaricomycetidae</taxon>
        <taxon>Agaricales</taxon>
        <taxon>Marasmiineae</taxon>
        <taxon>Physalacriaceae</taxon>
        <taxon>Guyanagaster</taxon>
    </lineage>
</organism>
<dbReference type="AlphaFoldDB" id="A0A9P7VEW8"/>
<feature type="signal peptide" evidence="1">
    <location>
        <begin position="1"/>
        <end position="26"/>
    </location>
</feature>
<sequence>MGNRLFELRCHTVMVAVLGLPRVASTFPEKATSLGPCSSSLTAVSEHILSTKSKEYQRDTFIFSTHFTSSAPCWVKPASNTSQQHDFATPKAP</sequence>
<dbReference type="GeneID" id="66104514"/>
<dbReference type="RefSeq" id="XP_043032798.1">
    <property type="nucleotide sequence ID" value="XM_043182218.1"/>
</dbReference>
<evidence type="ECO:0000313" key="3">
    <source>
        <dbReference type="Proteomes" id="UP000812287"/>
    </source>
</evidence>
<dbReference type="EMBL" id="MU250602">
    <property type="protein sequence ID" value="KAG7439298.1"/>
    <property type="molecule type" value="Genomic_DNA"/>
</dbReference>